<evidence type="ECO:0000256" key="6">
    <source>
        <dbReference type="ARBA" id="ARBA00047889"/>
    </source>
</evidence>
<dbReference type="STRING" id="2017.SAMN05444320_107184"/>
<dbReference type="GO" id="GO:0006547">
    <property type="term" value="P:L-histidine metabolic process"/>
    <property type="evidence" value="ECO:0007669"/>
    <property type="project" value="InterPro"/>
</dbReference>
<accession>A0A1M5IB77</accession>
<dbReference type="Gene3D" id="4.10.510.10">
    <property type="entry name" value="Pyruvoyl-Dependent Histidine Decarboxylas, subunit A"/>
    <property type="match status" value="1"/>
</dbReference>
<dbReference type="InterPro" id="IPR003427">
    <property type="entry name" value="His_de-COase_proenz"/>
</dbReference>
<dbReference type="SFLD" id="SFLDS00055">
    <property type="entry name" value="Pyruvoyl-Dependent_Histidine/A"/>
    <property type="match status" value="1"/>
</dbReference>
<dbReference type="EMBL" id="FQVN01000007">
    <property type="protein sequence ID" value="SHG25043.1"/>
    <property type="molecule type" value="Genomic_DNA"/>
</dbReference>
<keyword evidence="9" id="KW-1185">Reference proteome</keyword>
<dbReference type="RefSeq" id="WP_073486529.1">
    <property type="nucleotide sequence ID" value="NZ_FQVN01000007.1"/>
</dbReference>
<dbReference type="InterPro" id="IPR016104">
    <property type="entry name" value="Pyr-dep_his/arg-deCO2ase"/>
</dbReference>
<reference evidence="8 9" key="1">
    <citation type="submission" date="2016-11" db="EMBL/GenBank/DDBJ databases">
        <authorList>
            <person name="Jaros S."/>
            <person name="Januszkiewicz K."/>
            <person name="Wedrychowicz H."/>
        </authorList>
    </citation>
    <scope>NUCLEOTIDE SEQUENCE [LARGE SCALE GENOMIC DNA]</scope>
    <source>
        <strain evidence="8 9">DSM 44523</strain>
    </source>
</reference>
<keyword evidence="5" id="KW-0670">Pyruvate</keyword>
<dbReference type="AlphaFoldDB" id="A0A1M5IB77"/>
<dbReference type="EC" id="4.1.1.22" evidence="2"/>
<sequence>MPAVRKRLEQVVGNAIGSHERNCTGYLNPVGPAVDGSAGTGYVATMKLSVGKVPVEDLDEGTSRIVSYDRCEKNDAYIGQINMVTASSFCGVDGALWGYDLVRVPEDRLRKRLRLVDLDTLPGPDVAADCRVPVYEVAPLLDATERLFGRVEATAGGTDRSRLRLPPAPGAHVVCANKDASVRGPAYVWSIIAIAIAEDPDVDASLFIEDCDVVKGGDLGPKELHTRLWWHLSSVAKSIMYCGQNQGVRYREIFAGCRYLRVGAKEWGCALACAPYVLLAGKAVPPKKTAKDLLDLDLERWEELLGWKPLPPHPFDPDVGGIGIGLPRRPDAGEADEGAEDDESAAPGIAPVDR</sequence>
<evidence type="ECO:0000256" key="5">
    <source>
        <dbReference type="ARBA" id="ARBA00023317"/>
    </source>
</evidence>
<comment type="cofactor">
    <cofactor evidence="1">
        <name>pyruvate</name>
        <dbReference type="ChEBI" id="CHEBI:15361"/>
    </cofactor>
</comment>
<organism evidence="8 9">
    <name type="scientific">Streptoalloteichus hindustanus</name>
    <dbReference type="NCBI Taxonomy" id="2017"/>
    <lineage>
        <taxon>Bacteria</taxon>
        <taxon>Bacillati</taxon>
        <taxon>Actinomycetota</taxon>
        <taxon>Actinomycetes</taxon>
        <taxon>Pseudonocardiales</taxon>
        <taxon>Pseudonocardiaceae</taxon>
        <taxon>Streptoalloteichus</taxon>
    </lineage>
</organism>
<evidence type="ECO:0000313" key="9">
    <source>
        <dbReference type="Proteomes" id="UP000184501"/>
    </source>
</evidence>
<dbReference type="Pfam" id="PF02329">
    <property type="entry name" value="HDC"/>
    <property type="match status" value="1"/>
</dbReference>
<dbReference type="OrthoDB" id="7062357at2"/>
<evidence type="ECO:0000256" key="4">
    <source>
        <dbReference type="ARBA" id="ARBA00023239"/>
    </source>
</evidence>
<dbReference type="Gene3D" id="3.50.20.10">
    <property type="entry name" value="Pyruvoyl-Dependent Histidine Decarboxylase, subunit B"/>
    <property type="match status" value="1"/>
</dbReference>
<evidence type="ECO:0000256" key="7">
    <source>
        <dbReference type="SAM" id="MobiDB-lite"/>
    </source>
</evidence>
<name>A0A1M5IB77_STRHI</name>
<comment type="catalytic activity">
    <reaction evidence="6">
        <text>L-histidine + H(+) = histamine + CO2</text>
        <dbReference type="Rhea" id="RHEA:20840"/>
        <dbReference type="ChEBI" id="CHEBI:15378"/>
        <dbReference type="ChEBI" id="CHEBI:16526"/>
        <dbReference type="ChEBI" id="CHEBI:57595"/>
        <dbReference type="ChEBI" id="CHEBI:58432"/>
        <dbReference type="EC" id="4.1.1.22"/>
    </reaction>
</comment>
<evidence type="ECO:0000256" key="2">
    <source>
        <dbReference type="ARBA" id="ARBA00012320"/>
    </source>
</evidence>
<evidence type="ECO:0000256" key="3">
    <source>
        <dbReference type="ARBA" id="ARBA00022793"/>
    </source>
</evidence>
<evidence type="ECO:0000313" key="8">
    <source>
        <dbReference type="EMBL" id="SHG25043.1"/>
    </source>
</evidence>
<dbReference type="SUPFAM" id="SSF56271">
    <property type="entry name" value="Pyruvoyl-dependent histidine and arginine decarboxylases"/>
    <property type="match status" value="1"/>
</dbReference>
<proteinExistence type="predicted"/>
<dbReference type="InterPro" id="IPR016106">
    <property type="entry name" value="Pyr-dep_his-deCO2ase_N"/>
</dbReference>
<evidence type="ECO:0000256" key="1">
    <source>
        <dbReference type="ARBA" id="ARBA00001928"/>
    </source>
</evidence>
<protein>
    <recommendedName>
        <fullName evidence="2">histidine decarboxylase</fullName>
        <ecNumber evidence="2">4.1.1.22</ecNumber>
    </recommendedName>
</protein>
<dbReference type="InterPro" id="IPR016105">
    <property type="entry name" value="Pyr-dep_his/arg-deCO2ase_sand"/>
</dbReference>
<feature type="region of interest" description="Disordered" evidence="7">
    <location>
        <begin position="319"/>
        <end position="354"/>
    </location>
</feature>
<gene>
    <name evidence="8" type="ORF">SAMN05444320_107184</name>
</gene>
<keyword evidence="3" id="KW-0210">Decarboxylase</keyword>
<dbReference type="Proteomes" id="UP000184501">
    <property type="component" value="Unassembled WGS sequence"/>
</dbReference>
<keyword evidence="4" id="KW-0456">Lyase</keyword>
<dbReference type="GO" id="GO:0004398">
    <property type="term" value="F:histidine decarboxylase activity"/>
    <property type="evidence" value="ECO:0007669"/>
    <property type="project" value="UniProtKB-EC"/>
</dbReference>
<feature type="compositionally biased region" description="Acidic residues" evidence="7">
    <location>
        <begin position="333"/>
        <end position="344"/>
    </location>
</feature>